<proteinExistence type="predicted"/>
<feature type="transmembrane region" description="Helical" evidence="10">
    <location>
        <begin position="477"/>
        <end position="504"/>
    </location>
</feature>
<dbReference type="Pfam" id="PF00654">
    <property type="entry name" value="Voltage_CLC"/>
    <property type="match status" value="1"/>
</dbReference>
<feature type="region of interest" description="Disordered" evidence="9">
    <location>
        <begin position="784"/>
        <end position="848"/>
    </location>
</feature>
<feature type="transmembrane region" description="Helical" evidence="10">
    <location>
        <begin position="153"/>
        <end position="174"/>
    </location>
</feature>
<dbReference type="PRINTS" id="PR00762">
    <property type="entry name" value="CLCHANNEL"/>
</dbReference>
<dbReference type="InterPro" id="IPR046342">
    <property type="entry name" value="CBS_dom_sf"/>
</dbReference>
<gene>
    <name evidence="12" type="ORF">L596_000268</name>
</gene>
<feature type="domain" description="CBS" evidence="11">
    <location>
        <begin position="563"/>
        <end position="614"/>
    </location>
</feature>
<feature type="transmembrane region" description="Helical" evidence="10">
    <location>
        <begin position="111"/>
        <end position="132"/>
    </location>
</feature>
<protein>
    <recommendedName>
        <fullName evidence="11">CBS domain-containing protein</fullName>
    </recommendedName>
</protein>
<evidence type="ECO:0000256" key="8">
    <source>
        <dbReference type="ARBA" id="ARBA00023214"/>
    </source>
</evidence>
<keyword evidence="6" id="KW-0406">Ion transport</keyword>
<dbReference type="EMBL" id="CM016762">
    <property type="protein sequence ID" value="TMS32431.1"/>
    <property type="molecule type" value="Genomic_DNA"/>
</dbReference>
<feature type="transmembrane region" description="Helical" evidence="10">
    <location>
        <begin position="254"/>
        <end position="276"/>
    </location>
</feature>
<dbReference type="SUPFAM" id="SSF81340">
    <property type="entry name" value="Clc chloride channel"/>
    <property type="match status" value="1"/>
</dbReference>
<evidence type="ECO:0000256" key="2">
    <source>
        <dbReference type="ARBA" id="ARBA00022448"/>
    </source>
</evidence>
<dbReference type="AlphaFoldDB" id="A0A4U8UIH2"/>
<dbReference type="Proteomes" id="UP000298663">
    <property type="component" value="Chromosome X"/>
</dbReference>
<dbReference type="CDD" id="cd04591">
    <property type="entry name" value="CBS_pair_voltage-gated_CLC_euk_bac"/>
    <property type="match status" value="1"/>
</dbReference>
<dbReference type="Gene3D" id="1.10.3080.10">
    <property type="entry name" value="Clc chloride channel"/>
    <property type="match status" value="1"/>
</dbReference>
<evidence type="ECO:0000256" key="7">
    <source>
        <dbReference type="ARBA" id="ARBA00023136"/>
    </source>
</evidence>
<keyword evidence="13" id="KW-1185">Reference proteome</keyword>
<sequence length="848" mass="93626">MTADKENGKLALNGNGRLNDDNREALLENEDDNVGFEYTRKNRRESFVSFCKRMIKLTLSEHCAFHCGRLAPVRPITAILSIGVDVAIEYMQHYRVILYDNAQNYNQSYAFLAWVLYITIFTSLAAIFCNVVSKQAIGSGIPEVKVIMHGFMLKNYLTFKTLVAKIVGLTLTLGSGLPVGKEGPFVHMGAIVASLLTKLTKSWHNPVFFSSEGRQMEMLSSGCAVGIACTFSAPAGAVLYGIESTHKYFAVKNYWRAFFATTCSAVIFRFANAAIIPQHIAGTITAYYQTNFPNEVFLVEEIPAFMIVGALSGVLGAFFVFVHRRISYFRQRNRIYKAIFGSNPLLFTCVMAAVVGLITYPAGLGNFIAGKLTFRESLADFIANCTLVAGNNTERGCSWEIKSRWLGGSDIEANMLYTMFGYLVVTYFLVAICVSLAIPAGIFVPSFVIGACGGRLIGELMALAFPEGIRGLDGPQIYPGLYAVVGAAAYTGAVTHSLSIAVIVCETTGQLSPLLPVLIALMVGNAIASFLQPSVYESIIKIKNYPHLAELPPSRISVHTLKVEEIMVHDVVCLTKTTTYKELRDILIATPHLRCYPLVTDIKEKILLGSVARKYLNYLLTTHLGPDPSLMTQRRRTRTASEILGTFRRNSTVNMNNVLLTDRNIAGNHLLAHSPLHDVRRENSPLAPLLRRQADTEVVHHSLLDRATQLLKPIDLDEVAIDSAPFQLVLGTSLYKVHTLFSLLGLNHAYVTYRGQLMGVISLKELRETLENIYTRGAVPTTAAERKATICHPSNEEVDETEDLNQENISAEDQQSTDVQSDESDMLTINVSKTPNEKEDDDRSSLLH</sequence>
<comment type="subcellular location">
    <subcellularLocation>
        <location evidence="1">Membrane</location>
        <topology evidence="1">Multi-pass membrane protein</topology>
    </subcellularLocation>
</comment>
<dbReference type="InterPro" id="IPR014743">
    <property type="entry name" value="Cl-channel_core"/>
</dbReference>
<feature type="transmembrane region" description="Helical" evidence="10">
    <location>
        <begin position="415"/>
        <end position="436"/>
    </location>
</feature>
<evidence type="ECO:0000256" key="10">
    <source>
        <dbReference type="SAM" id="Phobius"/>
    </source>
</evidence>
<evidence type="ECO:0000256" key="9">
    <source>
        <dbReference type="SAM" id="MobiDB-lite"/>
    </source>
</evidence>
<evidence type="ECO:0000313" key="12">
    <source>
        <dbReference type="EMBL" id="TMS32431.1"/>
    </source>
</evidence>
<dbReference type="Pfam" id="PF00571">
    <property type="entry name" value="CBS"/>
    <property type="match status" value="1"/>
</dbReference>
<feature type="transmembrane region" description="Helical" evidence="10">
    <location>
        <begin position="443"/>
        <end position="465"/>
    </location>
</feature>
<keyword evidence="3 10" id="KW-0812">Transmembrane</keyword>
<keyword evidence="7 10" id="KW-0472">Membrane</keyword>
<evidence type="ECO:0000256" key="5">
    <source>
        <dbReference type="ARBA" id="ARBA00022989"/>
    </source>
</evidence>
<dbReference type="SUPFAM" id="SSF54631">
    <property type="entry name" value="CBS-domain pair"/>
    <property type="match status" value="1"/>
</dbReference>
<evidence type="ECO:0000259" key="11">
    <source>
        <dbReference type="Pfam" id="PF00571"/>
    </source>
</evidence>
<reference evidence="12 13" key="2">
    <citation type="journal article" date="2019" name="G3 (Bethesda)">
        <title>Hybrid Assembly of the Genome of the Entomopathogenic Nematode Steinernema carpocapsae Identifies the X-Chromosome.</title>
        <authorList>
            <person name="Serra L."/>
            <person name="Macchietto M."/>
            <person name="Macias-Munoz A."/>
            <person name="McGill C.J."/>
            <person name="Rodriguez I.M."/>
            <person name="Rodriguez B."/>
            <person name="Murad R."/>
            <person name="Mortazavi A."/>
        </authorList>
    </citation>
    <scope>NUCLEOTIDE SEQUENCE [LARGE SCALE GENOMIC DNA]</scope>
    <source>
        <strain evidence="12 13">ALL</strain>
    </source>
</reference>
<feature type="compositionally biased region" description="Basic and acidic residues" evidence="9">
    <location>
        <begin position="835"/>
        <end position="848"/>
    </location>
</feature>
<feature type="transmembrane region" description="Helical" evidence="10">
    <location>
        <begin position="511"/>
        <end position="531"/>
    </location>
</feature>
<keyword evidence="4" id="KW-0677">Repeat</keyword>
<dbReference type="PANTHER" id="PTHR45720:SF5">
    <property type="entry name" value="CHLORIDE CHANNEL PROTEIN"/>
    <property type="match status" value="1"/>
</dbReference>
<feature type="transmembrane region" description="Helical" evidence="10">
    <location>
        <begin position="343"/>
        <end position="362"/>
    </location>
</feature>
<dbReference type="InterPro" id="IPR001807">
    <property type="entry name" value="ClC"/>
</dbReference>
<keyword evidence="2" id="KW-0813">Transport</keyword>
<dbReference type="FunFam" id="1.10.3080.10:FF:000020">
    <property type="entry name" value="Chloride channel protein"/>
    <property type="match status" value="1"/>
</dbReference>
<feature type="transmembrane region" description="Helical" evidence="10">
    <location>
        <begin position="302"/>
        <end position="322"/>
    </location>
</feature>
<keyword evidence="8" id="KW-0868">Chloride</keyword>
<dbReference type="STRING" id="34508.A0A4U8UIH2"/>
<feature type="compositionally biased region" description="Acidic residues" evidence="9">
    <location>
        <begin position="796"/>
        <end position="805"/>
    </location>
</feature>
<dbReference type="GO" id="GO:0005886">
    <property type="term" value="C:plasma membrane"/>
    <property type="evidence" value="ECO:0007669"/>
    <property type="project" value="TreeGrafter"/>
</dbReference>
<dbReference type="PANTHER" id="PTHR45720">
    <property type="entry name" value="CHLORIDE CHANNEL PROTEIN 2"/>
    <property type="match status" value="1"/>
</dbReference>
<dbReference type="CDD" id="cd03683">
    <property type="entry name" value="ClC_1_like"/>
    <property type="match status" value="1"/>
</dbReference>
<evidence type="ECO:0000256" key="6">
    <source>
        <dbReference type="ARBA" id="ARBA00023065"/>
    </source>
</evidence>
<evidence type="ECO:0000313" key="13">
    <source>
        <dbReference type="Proteomes" id="UP000298663"/>
    </source>
</evidence>
<comment type="caution">
    <text evidence="12">The sequence shown here is derived from an EMBL/GenBank/DDBJ whole genome shotgun (WGS) entry which is preliminary data.</text>
</comment>
<dbReference type="EMBL" id="AZBU02000001">
    <property type="protein sequence ID" value="TMS32431.1"/>
    <property type="molecule type" value="Genomic_DNA"/>
</dbReference>
<keyword evidence="5 10" id="KW-1133">Transmembrane helix</keyword>
<evidence type="ECO:0000256" key="1">
    <source>
        <dbReference type="ARBA" id="ARBA00004141"/>
    </source>
</evidence>
<reference evidence="12 13" key="1">
    <citation type="journal article" date="2015" name="Genome Biol.">
        <title>Comparative genomics of Steinernema reveals deeply conserved gene regulatory networks.</title>
        <authorList>
            <person name="Dillman A.R."/>
            <person name="Macchietto M."/>
            <person name="Porter C.F."/>
            <person name="Rogers A."/>
            <person name="Williams B."/>
            <person name="Antoshechkin I."/>
            <person name="Lee M.M."/>
            <person name="Goodwin Z."/>
            <person name="Lu X."/>
            <person name="Lewis E.E."/>
            <person name="Goodrich-Blair H."/>
            <person name="Stock S.P."/>
            <person name="Adams B.J."/>
            <person name="Sternberg P.W."/>
            <person name="Mortazavi A."/>
        </authorList>
    </citation>
    <scope>NUCLEOTIDE SEQUENCE [LARGE SCALE GENOMIC DNA]</scope>
    <source>
        <strain evidence="12 13">ALL</strain>
    </source>
</reference>
<feature type="compositionally biased region" description="Polar residues" evidence="9">
    <location>
        <begin position="806"/>
        <end position="819"/>
    </location>
</feature>
<dbReference type="OrthoDB" id="4564at2759"/>
<dbReference type="InterPro" id="IPR050970">
    <property type="entry name" value="Cl_channel_volt-gated"/>
</dbReference>
<dbReference type="Gene3D" id="3.10.580.10">
    <property type="entry name" value="CBS-domain"/>
    <property type="match status" value="1"/>
</dbReference>
<evidence type="ECO:0000256" key="3">
    <source>
        <dbReference type="ARBA" id="ARBA00022692"/>
    </source>
</evidence>
<name>A0A4U8UIH2_STECR</name>
<evidence type="ECO:0000256" key="4">
    <source>
        <dbReference type="ARBA" id="ARBA00022737"/>
    </source>
</evidence>
<dbReference type="GO" id="GO:0005247">
    <property type="term" value="F:voltage-gated chloride channel activity"/>
    <property type="evidence" value="ECO:0007669"/>
    <property type="project" value="TreeGrafter"/>
</dbReference>
<accession>A0A4U8UIH2</accession>
<feature type="transmembrane region" description="Helical" evidence="10">
    <location>
        <begin position="218"/>
        <end position="242"/>
    </location>
</feature>
<dbReference type="InterPro" id="IPR000644">
    <property type="entry name" value="CBS_dom"/>
</dbReference>
<organism evidence="12 13">
    <name type="scientific">Steinernema carpocapsae</name>
    <name type="common">Entomopathogenic nematode</name>
    <dbReference type="NCBI Taxonomy" id="34508"/>
    <lineage>
        <taxon>Eukaryota</taxon>
        <taxon>Metazoa</taxon>
        <taxon>Ecdysozoa</taxon>
        <taxon>Nematoda</taxon>
        <taxon>Chromadorea</taxon>
        <taxon>Rhabditida</taxon>
        <taxon>Tylenchina</taxon>
        <taxon>Panagrolaimomorpha</taxon>
        <taxon>Strongyloidoidea</taxon>
        <taxon>Steinernematidae</taxon>
        <taxon>Steinernema</taxon>
    </lineage>
</organism>